<dbReference type="InterPro" id="IPR036465">
    <property type="entry name" value="vWFA_dom_sf"/>
</dbReference>
<feature type="region of interest" description="Disordered" evidence="1">
    <location>
        <begin position="590"/>
        <end position="628"/>
    </location>
</feature>
<dbReference type="SMART" id="SM00609">
    <property type="entry name" value="VIT"/>
    <property type="match status" value="1"/>
</dbReference>
<accession>A0A3Q4G454</accession>
<dbReference type="GO" id="GO:0004867">
    <property type="term" value="F:serine-type endopeptidase inhibitor activity"/>
    <property type="evidence" value="ECO:0007669"/>
    <property type="project" value="UniProtKB-KW"/>
</dbReference>
<dbReference type="STRING" id="32507.ENSNBRP00000002931"/>
<proteinExistence type="predicted"/>
<evidence type="ECO:0000259" key="4">
    <source>
        <dbReference type="PROSITE" id="PS51468"/>
    </source>
</evidence>
<dbReference type="AlphaFoldDB" id="A0A3Q4G454"/>
<evidence type="ECO:0000256" key="1">
    <source>
        <dbReference type="SAM" id="MobiDB-lite"/>
    </source>
</evidence>
<dbReference type="Pfam" id="PF08487">
    <property type="entry name" value="VIT"/>
    <property type="match status" value="1"/>
</dbReference>
<sequence>MLILWFPYCVVSLLRIIDCLVYVGVRETVDDWDIYSFHINSTVTSRYATTVITSRVANRMDESKEIEFHVRIPKNAFISKFRMFIDGQVYDGVVKAKEQAQQQYSEAVSRGESAGLVSSVGRTLEEFKTSVTVAAHKKVTFELTYEELMKRTHGKYELQIHARPMQPVRDFKVTVDVYIHEEAGISFIDVKGAENKITDIALFEVSKLCDSLCFQAWVYFYPTVDQQKMCDSCGDQGMNGDLVIVYDVNRDNGLGHIKKSDRYFVHHFAPSDLPRIPKNVVFVIDQSGSMHGRKIEQTRIALVHILNDLAEDDYFGLITFDDRISYWKRELVQANSKNLESAKNFARNIQERGSTDINEAVLQGARMLNAHNREGSASILILLTDGDPTSGVTNLEKIQSNAKQAIAGKFPLYCLGFGFDVNLNFLEKMSLQNNGVARRIYEDSDADLQLKGFYEEVATPLLTDVTMIYVGGINLTQTNFSQYYNGSEIVVAGQITDNNIETFTPQVVAISVRINPQDSSGILFLNLSDDHIQRVWAYLTVKQLLDKELQLSGPEKEKVKKEALELSLKYSFVTPLTSMVVTKPLGETTDLLHKPKEGETSQTRPLSRGHPILRQPTGASGRGRGIFPGLQYRKNVRYGSFPPDLSGE</sequence>
<dbReference type="GeneTree" id="ENSGT00940000154554"/>
<dbReference type="InterPro" id="IPR050934">
    <property type="entry name" value="ITIH"/>
</dbReference>
<keyword evidence="6" id="KW-1185">Reference proteome</keyword>
<dbReference type="SUPFAM" id="SSF53300">
    <property type="entry name" value="vWA-like"/>
    <property type="match status" value="1"/>
</dbReference>
<evidence type="ECO:0000313" key="5">
    <source>
        <dbReference type="Ensembl" id="ENSNBRP00000002931.1"/>
    </source>
</evidence>
<dbReference type="Pfam" id="PF00092">
    <property type="entry name" value="VWA"/>
    <property type="match status" value="1"/>
</dbReference>
<evidence type="ECO:0000259" key="3">
    <source>
        <dbReference type="PROSITE" id="PS50234"/>
    </source>
</evidence>
<dbReference type="OMA" id="THHETEH"/>
<feature type="chain" id="PRO_5046177283" description="Inter-alpha-trypsin inhibitor heavy chain 3" evidence="2">
    <location>
        <begin position="20"/>
        <end position="648"/>
    </location>
</feature>
<dbReference type="Bgee" id="ENSNBRG00000002318">
    <property type="expression patterns" value="Expressed in liver and 3 other cell types or tissues"/>
</dbReference>
<feature type="domain" description="VWFA" evidence="3">
    <location>
        <begin position="279"/>
        <end position="457"/>
    </location>
</feature>
<dbReference type="InterPro" id="IPR002035">
    <property type="entry name" value="VWF_A"/>
</dbReference>
<feature type="signal peptide" evidence="2">
    <location>
        <begin position="1"/>
        <end position="19"/>
    </location>
</feature>
<dbReference type="Ensembl" id="ENSNBRT00000003038.1">
    <property type="protein sequence ID" value="ENSNBRP00000002931.1"/>
    <property type="gene ID" value="ENSNBRG00000002318.1"/>
</dbReference>
<dbReference type="InterPro" id="IPR013694">
    <property type="entry name" value="VIT"/>
</dbReference>
<organism evidence="5 6">
    <name type="scientific">Neolamprologus brichardi</name>
    <name type="common">Fairy cichlid</name>
    <name type="synonym">Lamprologus brichardi</name>
    <dbReference type="NCBI Taxonomy" id="32507"/>
    <lineage>
        <taxon>Eukaryota</taxon>
        <taxon>Metazoa</taxon>
        <taxon>Chordata</taxon>
        <taxon>Craniata</taxon>
        <taxon>Vertebrata</taxon>
        <taxon>Euteleostomi</taxon>
        <taxon>Actinopterygii</taxon>
        <taxon>Neopterygii</taxon>
        <taxon>Teleostei</taxon>
        <taxon>Neoteleostei</taxon>
        <taxon>Acanthomorphata</taxon>
        <taxon>Ovalentaria</taxon>
        <taxon>Cichlomorphae</taxon>
        <taxon>Cichliformes</taxon>
        <taxon>Cichlidae</taxon>
        <taxon>African cichlids</taxon>
        <taxon>Pseudocrenilabrinae</taxon>
        <taxon>Lamprologini</taxon>
        <taxon>Neolamprologus</taxon>
    </lineage>
</organism>
<dbReference type="PANTHER" id="PTHR10338:SF119">
    <property type="entry name" value="INTER-ALPHA-TRYPSIN INHIBITOR HEAVY CHAIN H4"/>
    <property type="match status" value="1"/>
</dbReference>
<dbReference type="SMART" id="SM00327">
    <property type="entry name" value="VWA"/>
    <property type="match status" value="1"/>
</dbReference>
<evidence type="ECO:0008006" key="7">
    <source>
        <dbReference type="Google" id="ProtNLM"/>
    </source>
</evidence>
<dbReference type="Gene3D" id="3.40.50.410">
    <property type="entry name" value="von Willebrand factor, type A domain"/>
    <property type="match status" value="1"/>
</dbReference>
<reference evidence="5" key="1">
    <citation type="submission" date="2025-08" db="UniProtKB">
        <authorList>
            <consortium name="Ensembl"/>
        </authorList>
    </citation>
    <scope>IDENTIFICATION</scope>
</reference>
<feature type="domain" description="VIT" evidence="4">
    <location>
        <begin position="18"/>
        <end position="147"/>
    </location>
</feature>
<keyword evidence="2" id="KW-0732">Signal</keyword>
<feature type="compositionally biased region" description="Basic and acidic residues" evidence="1">
    <location>
        <begin position="590"/>
        <end position="599"/>
    </location>
</feature>
<evidence type="ECO:0000256" key="2">
    <source>
        <dbReference type="SAM" id="SignalP"/>
    </source>
</evidence>
<protein>
    <recommendedName>
        <fullName evidence="7">Inter-alpha-trypsin inhibitor heavy chain 3</fullName>
    </recommendedName>
</protein>
<dbReference type="PROSITE" id="PS50234">
    <property type="entry name" value="VWFA"/>
    <property type="match status" value="1"/>
</dbReference>
<dbReference type="Proteomes" id="UP000261580">
    <property type="component" value="Unassembled WGS sequence"/>
</dbReference>
<dbReference type="PROSITE" id="PS51468">
    <property type="entry name" value="VIT"/>
    <property type="match status" value="1"/>
</dbReference>
<dbReference type="GO" id="GO:0005576">
    <property type="term" value="C:extracellular region"/>
    <property type="evidence" value="ECO:0007669"/>
    <property type="project" value="UniProtKB-SubCell"/>
</dbReference>
<reference evidence="5" key="2">
    <citation type="submission" date="2025-09" db="UniProtKB">
        <authorList>
            <consortium name="Ensembl"/>
        </authorList>
    </citation>
    <scope>IDENTIFICATION</scope>
</reference>
<name>A0A3Q4G454_NEOBR</name>
<evidence type="ECO:0000313" key="6">
    <source>
        <dbReference type="Proteomes" id="UP000261580"/>
    </source>
</evidence>
<dbReference type="PANTHER" id="PTHR10338">
    <property type="entry name" value="INTER-ALPHA-TRYPSIN INHIBITOR HEAVY CHAIN FAMILY MEMBER"/>
    <property type="match status" value="1"/>
</dbReference>